<dbReference type="InParanoid" id="A0A369JZR4"/>
<evidence type="ECO:0000256" key="1">
    <source>
        <dbReference type="SAM" id="MobiDB-lite"/>
    </source>
</evidence>
<reference evidence="2" key="1">
    <citation type="submission" date="2018-04" db="EMBL/GenBank/DDBJ databases">
        <title>Whole genome sequencing of Hypsizygus marmoreus.</title>
        <authorList>
            <person name="Choi I.-G."/>
            <person name="Min B."/>
            <person name="Kim J.-G."/>
            <person name="Kim S."/>
            <person name="Oh Y.-L."/>
            <person name="Kong W.-S."/>
            <person name="Park H."/>
            <person name="Jeong J."/>
            <person name="Song E.-S."/>
        </authorList>
    </citation>
    <scope>NUCLEOTIDE SEQUENCE [LARGE SCALE GENOMIC DNA]</scope>
    <source>
        <strain evidence="2">51987-8</strain>
    </source>
</reference>
<feature type="compositionally biased region" description="Polar residues" evidence="1">
    <location>
        <begin position="314"/>
        <end position="331"/>
    </location>
</feature>
<keyword evidence="3" id="KW-1185">Reference proteome</keyword>
<dbReference type="Proteomes" id="UP000076154">
    <property type="component" value="Unassembled WGS sequence"/>
</dbReference>
<evidence type="ECO:0000313" key="3">
    <source>
        <dbReference type="Proteomes" id="UP000076154"/>
    </source>
</evidence>
<name>A0A369JZR4_HYPMA</name>
<protein>
    <submittedName>
        <fullName evidence="2">Uncharacterized protein</fullName>
    </submittedName>
</protein>
<accession>A0A369JZR4</accession>
<sequence>MLTKGARAKVKSAFTNLETTQEESLQLVADTPTNAELLKTLTLRELKGYETTILDLKAEYERTTSINLVFTKNKLLAKIAETEEKIRSIRTRFTMESERLDSAVQRVQQSIASAKEILGRMPAHAADEGNAGAQGLHGHGGDRNIRGHFPSSLSSGFGYPKYGLADPIMSRSSLSREIGRTAPYAISEVDYSESARSRTSGSHESEYSAASTHWGIGSENSFGHGATAHKTGELHAAKAPDELRGSKGNPMYDNSKLARHNHKSSMASIMTHRSAPASMPRGSLGEPQASILTRSSSLPSHNTGYVPGYVAHSASHQQPPVSSAQPYTTLPQAGGYWGGPPQTGLSPTQAQQAQAQYYSGESAPSSLSASSFQGGPSGGWDGYATSDQYRQHVPQGGSAGPGFQGGATSMHQVPFLPPAQQDQTDHSAYPGYPGNAQAGPSRHWHGGHAH</sequence>
<gene>
    <name evidence="2" type="ORF">Hypma_002136</name>
</gene>
<feature type="region of interest" description="Disordered" evidence="1">
    <location>
        <begin position="308"/>
        <end position="450"/>
    </location>
</feature>
<feature type="compositionally biased region" description="Low complexity" evidence="1">
    <location>
        <begin position="349"/>
        <end position="374"/>
    </location>
</feature>
<comment type="caution">
    <text evidence="2">The sequence shown here is derived from an EMBL/GenBank/DDBJ whole genome shotgun (WGS) entry which is preliminary data.</text>
</comment>
<proteinExistence type="predicted"/>
<evidence type="ECO:0000313" key="2">
    <source>
        <dbReference type="EMBL" id="RDB27849.1"/>
    </source>
</evidence>
<dbReference type="EMBL" id="LUEZ02000013">
    <property type="protein sequence ID" value="RDB27849.1"/>
    <property type="molecule type" value="Genomic_DNA"/>
</dbReference>
<dbReference type="AlphaFoldDB" id="A0A369JZR4"/>
<organism evidence="2 3">
    <name type="scientific">Hypsizygus marmoreus</name>
    <name type="common">White beech mushroom</name>
    <name type="synonym">Agaricus marmoreus</name>
    <dbReference type="NCBI Taxonomy" id="39966"/>
    <lineage>
        <taxon>Eukaryota</taxon>
        <taxon>Fungi</taxon>
        <taxon>Dikarya</taxon>
        <taxon>Basidiomycota</taxon>
        <taxon>Agaricomycotina</taxon>
        <taxon>Agaricomycetes</taxon>
        <taxon>Agaricomycetidae</taxon>
        <taxon>Agaricales</taxon>
        <taxon>Tricholomatineae</taxon>
        <taxon>Lyophyllaceae</taxon>
        <taxon>Hypsizygus</taxon>
    </lineage>
</organism>